<dbReference type="GO" id="GO:0008168">
    <property type="term" value="F:methyltransferase activity"/>
    <property type="evidence" value="ECO:0007669"/>
    <property type="project" value="UniProtKB-KW"/>
</dbReference>
<dbReference type="EMBL" id="JAAWVQ010036983">
    <property type="protein sequence ID" value="MBN3274131.1"/>
    <property type="molecule type" value="Genomic_DNA"/>
</dbReference>
<evidence type="ECO:0000256" key="3">
    <source>
        <dbReference type="ARBA" id="ARBA00022603"/>
    </source>
</evidence>
<dbReference type="Gene3D" id="3.40.50.150">
    <property type="entry name" value="Vaccinia Virus protein VP39"/>
    <property type="match status" value="1"/>
</dbReference>
<dbReference type="Pfam" id="PF10294">
    <property type="entry name" value="Methyltransf_16"/>
    <property type="match status" value="1"/>
</dbReference>
<evidence type="ECO:0000256" key="9">
    <source>
        <dbReference type="ARBA" id="ARBA00049497"/>
    </source>
</evidence>
<dbReference type="GO" id="GO:0032259">
    <property type="term" value="P:methylation"/>
    <property type="evidence" value="ECO:0007669"/>
    <property type="project" value="UniProtKB-KW"/>
</dbReference>
<keyword evidence="3 11" id="KW-0489">Methyltransferase</keyword>
<sequence>MSVLGHTSSPWCTTPVIQRPHQALKRQLKFKEDYDLTSQSGSETFAGCLQLICNEPRPFLRVSLWSPVSTNVIPPVIPSSPPANSAIRSLPPPPASKPLPGDRARPAHPLVAMLRLACLTHDAVQDLRFLSEAASSVIASACFWFAVHAWVPVEVADMALVPYENQTSLPGLSKLHESSATFHFAKHQIHIRQDWKRLGVAAVVWDAVMVLCTFLELGSIALEGSCAVELGAGTGLVGIVAALLGAKVTITDREPAVEFLESNVQANLPLDFQARTKVTELTWGEGLDRFKPGGYDLVLGADIVYLEETFPDLLKTLEYLSSERTVILLSCRIRYERDQDFLKMLQQGFTVEEVHYEPERDVHIYKAQKRRVKEDL</sequence>
<gene>
    <name evidence="11" type="primary">Mettl21a</name>
    <name evidence="11" type="ORF">GTO93_0019353</name>
</gene>
<name>A0ABS2XJG1_POLSP</name>
<keyword evidence="4" id="KW-0808">Transferase</keyword>
<accession>A0ABS2XJG1</accession>
<organism evidence="11 12">
    <name type="scientific">Polyodon spathula</name>
    <name type="common">North American paddlefish</name>
    <name type="synonym">Squalus spathula</name>
    <dbReference type="NCBI Taxonomy" id="7913"/>
    <lineage>
        <taxon>Eukaryota</taxon>
        <taxon>Metazoa</taxon>
        <taxon>Chordata</taxon>
        <taxon>Craniata</taxon>
        <taxon>Vertebrata</taxon>
        <taxon>Euteleostomi</taxon>
        <taxon>Actinopterygii</taxon>
        <taxon>Chondrostei</taxon>
        <taxon>Acipenseriformes</taxon>
        <taxon>Polyodontidae</taxon>
        <taxon>Polyodon</taxon>
    </lineage>
</organism>
<dbReference type="InterPro" id="IPR019410">
    <property type="entry name" value="Methyltransf_16"/>
</dbReference>
<dbReference type="PANTHER" id="PTHR14614">
    <property type="entry name" value="HEPATOCELLULAR CARCINOMA-ASSOCIATED ANTIGEN"/>
    <property type="match status" value="1"/>
</dbReference>
<feature type="non-terminal residue" evidence="11">
    <location>
        <position position="376"/>
    </location>
</feature>
<evidence type="ECO:0000256" key="6">
    <source>
        <dbReference type="ARBA" id="ARBA00038029"/>
    </source>
</evidence>
<reference evidence="11" key="1">
    <citation type="journal article" date="2021" name="Cell">
        <title>Tracing the genetic footprints of vertebrate landing in non-teleost ray-finned fishes.</title>
        <authorList>
            <person name="Bi X."/>
            <person name="Wang K."/>
            <person name="Yang L."/>
            <person name="Pan H."/>
            <person name="Jiang H."/>
            <person name="Wei Q."/>
            <person name="Fang M."/>
            <person name="Yu H."/>
            <person name="Zhu C."/>
            <person name="Cai Y."/>
            <person name="He Y."/>
            <person name="Gan X."/>
            <person name="Zeng H."/>
            <person name="Yu D."/>
            <person name="Zhu Y."/>
            <person name="Jiang H."/>
            <person name="Qiu Q."/>
            <person name="Yang H."/>
            <person name="Zhang Y.E."/>
            <person name="Wang W."/>
            <person name="Zhu M."/>
            <person name="He S."/>
            <person name="Zhang G."/>
        </authorList>
    </citation>
    <scope>NUCLEOTIDE SEQUENCE</scope>
    <source>
        <strain evidence="11">Pddl_001</strain>
    </source>
</reference>
<feature type="region of interest" description="Disordered" evidence="10">
    <location>
        <begin position="83"/>
        <end position="102"/>
    </location>
</feature>
<comment type="caution">
    <text evidence="11">The sequence shown here is derived from an EMBL/GenBank/DDBJ whole genome shotgun (WGS) entry which is preliminary data.</text>
</comment>
<dbReference type="InterPro" id="IPR029063">
    <property type="entry name" value="SAM-dependent_MTases_sf"/>
</dbReference>
<evidence type="ECO:0000256" key="8">
    <source>
        <dbReference type="ARBA" id="ARBA00041632"/>
    </source>
</evidence>
<comment type="subcellular location">
    <subcellularLocation>
        <location evidence="1">Cytoplasm</location>
    </subcellularLocation>
</comment>
<comment type="catalytic activity">
    <reaction evidence="9">
        <text>L-lysyl-[protein] + 3 S-adenosyl-L-methionine = N(6),N(6),N(6)-trimethyl-L-lysyl-[protein] + 3 S-adenosyl-L-homocysteine + 3 H(+)</text>
        <dbReference type="Rhea" id="RHEA:54192"/>
        <dbReference type="Rhea" id="RHEA-COMP:9752"/>
        <dbReference type="Rhea" id="RHEA-COMP:13826"/>
        <dbReference type="ChEBI" id="CHEBI:15378"/>
        <dbReference type="ChEBI" id="CHEBI:29969"/>
        <dbReference type="ChEBI" id="CHEBI:57856"/>
        <dbReference type="ChEBI" id="CHEBI:59789"/>
        <dbReference type="ChEBI" id="CHEBI:61961"/>
    </reaction>
    <physiologicalReaction direction="left-to-right" evidence="9">
        <dbReference type="Rhea" id="RHEA:54193"/>
    </physiologicalReaction>
</comment>
<keyword evidence="5" id="KW-0949">S-adenosyl-L-methionine</keyword>
<evidence type="ECO:0000313" key="11">
    <source>
        <dbReference type="EMBL" id="MBN3274131.1"/>
    </source>
</evidence>
<evidence type="ECO:0000256" key="5">
    <source>
        <dbReference type="ARBA" id="ARBA00022691"/>
    </source>
</evidence>
<evidence type="ECO:0000256" key="1">
    <source>
        <dbReference type="ARBA" id="ARBA00004496"/>
    </source>
</evidence>
<dbReference type="SUPFAM" id="SSF53335">
    <property type="entry name" value="S-adenosyl-L-methionine-dependent methyltransferases"/>
    <property type="match status" value="1"/>
</dbReference>
<evidence type="ECO:0000256" key="4">
    <source>
        <dbReference type="ARBA" id="ARBA00022679"/>
    </source>
</evidence>
<evidence type="ECO:0000256" key="7">
    <source>
        <dbReference type="ARBA" id="ARBA00040801"/>
    </source>
</evidence>
<keyword evidence="12" id="KW-1185">Reference proteome</keyword>
<evidence type="ECO:0000256" key="2">
    <source>
        <dbReference type="ARBA" id="ARBA00022490"/>
    </source>
</evidence>
<feature type="non-terminal residue" evidence="11">
    <location>
        <position position="1"/>
    </location>
</feature>
<keyword evidence="2" id="KW-0963">Cytoplasm</keyword>
<comment type="similarity">
    <text evidence="6">Belongs to the methyltransferase superfamily. METTL21 family.</text>
</comment>
<proteinExistence type="inferred from homology"/>
<dbReference type="Proteomes" id="UP001166093">
    <property type="component" value="Unassembled WGS sequence"/>
</dbReference>
<dbReference type="PANTHER" id="PTHR14614:SF14">
    <property type="entry name" value="PROTEIN N-LYSINE METHYLTRANSFERASE METTL21A"/>
    <property type="match status" value="1"/>
</dbReference>
<evidence type="ECO:0000256" key="10">
    <source>
        <dbReference type="SAM" id="MobiDB-lite"/>
    </source>
</evidence>
<protein>
    <recommendedName>
        <fullName evidence="7">Protein N-lysine methyltransferase METTL21A</fullName>
    </recommendedName>
    <alternativeName>
        <fullName evidence="8">Methyltransferase-like protein 21A</fullName>
    </alternativeName>
</protein>
<evidence type="ECO:0000313" key="12">
    <source>
        <dbReference type="Proteomes" id="UP001166093"/>
    </source>
</evidence>